<proteinExistence type="predicted"/>
<dbReference type="Proteomes" id="UP000571084">
    <property type="component" value="Unassembled WGS sequence"/>
</dbReference>
<gene>
    <name evidence="1" type="ORF">HNR39_000847</name>
</gene>
<reference evidence="1 2" key="1">
    <citation type="submission" date="2020-08" db="EMBL/GenBank/DDBJ databases">
        <title>Genomic Encyclopedia of Type Strains, Phase IV (KMG-IV): sequencing the most valuable type-strain genomes for metagenomic binning, comparative biology and taxonomic classification.</title>
        <authorList>
            <person name="Goeker M."/>
        </authorList>
    </citation>
    <scope>NUCLEOTIDE SEQUENCE [LARGE SCALE GENOMIC DNA]</scope>
    <source>
        <strain evidence="1 2">DSM 23240</strain>
    </source>
</reference>
<evidence type="ECO:0000313" key="1">
    <source>
        <dbReference type="EMBL" id="MBB5199037.1"/>
    </source>
</evidence>
<dbReference type="EMBL" id="JACHHQ010000001">
    <property type="protein sequence ID" value="MBB5199037.1"/>
    <property type="molecule type" value="Genomic_DNA"/>
</dbReference>
<sequence length="60" mass="6638">MAHAVHVQNPGPQIEMRYTAMPSQLADGPETAVLFSTNWMTHIERFGLERAQRSTQGGAN</sequence>
<comment type="caution">
    <text evidence="1">The sequence shown here is derived from an EMBL/GenBank/DDBJ whole genome shotgun (WGS) entry which is preliminary data.</text>
</comment>
<keyword evidence="2" id="KW-1185">Reference proteome</keyword>
<name>A0A840RL98_9BURK</name>
<dbReference type="AlphaFoldDB" id="A0A840RL98"/>
<protein>
    <submittedName>
        <fullName evidence="1">Uncharacterized protein</fullName>
    </submittedName>
</protein>
<organism evidence="1 2">
    <name type="scientific">Glaciimonas immobilis</name>
    <dbReference type="NCBI Taxonomy" id="728004"/>
    <lineage>
        <taxon>Bacteria</taxon>
        <taxon>Pseudomonadati</taxon>
        <taxon>Pseudomonadota</taxon>
        <taxon>Betaproteobacteria</taxon>
        <taxon>Burkholderiales</taxon>
        <taxon>Oxalobacteraceae</taxon>
        <taxon>Glaciimonas</taxon>
    </lineage>
</organism>
<evidence type="ECO:0000313" key="2">
    <source>
        <dbReference type="Proteomes" id="UP000571084"/>
    </source>
</evidence>
<accession>A0A840RL98</accession>